<evidence type="ECO:0000313" key="6">
    <source>
        <dbReference type="EMBL" id="KAK9290180.1"/>
    </source>
</evidence>
<evidence type="ECO:0000256" key="2">
    <source>
        <dbReference type="ARBA" id="ARBA00022692"/>
    </source>
</evidence>
<comment type="caution">
    <text evidence="6">The sequence shown here is derived from an EMBL/GenBank/DDBJ whole genome shotgun (WGS) entry which is preliminary data.</text>
</comment>
<reference evidence="6 7" key="1">
    <citation type="journal article" date="2024" name="Plant J.">
        <title>Genome sequences and population genomics reveal climatic adaptation and genomic divergence between two closely related sweetgum species.</title>
        <authorList>
            <person name="Xu W.Q."/>
            <person name="Ren C.Q."/>
            <person name="Zhang X.Y."/>
            <person name="Comes H.P."/>
            <person name="Liu X.H."/>
            <person name="Li Y.G."/>
            <person name="Kettle C.J."/>
            <person name="Jalonen R."/>
            <person name="Gaisberger H."/>
            <person name="Ma Y.Z."/>
            <person name="Qiu Y.X."/>
        </authorList>
    </citation>
    <scope>NUCLEOTIDE SEQUENCE [LARGE SCALE GENOMIC DNA]</scope>
    <source>
        <strain evidence="6">Hangzhou</strain>
    </source>
</reference>
<keyword evidence="4" id="KW-0472">Membrane</keyword>
<keyword evidence="7" id="KW-1185">Reference proteome</keyword>
<keyword evidence="5" id="KW-0732">Signal</keyword>
<comment type="subcellular location">
    <subcellularLocation>
        <location evidence="1">Membrane</location>
        <topology evidence="1">Single-pass membrane protein</topology>
    </subcellularLocation>
</comment>
<evidence type="ECO:0000256" key="3">
    <source>
        <dbReference type="ARBA" id="ARBA00022989"/>
    </source>
</evidence>
<dbReference type="InterPro" id="IPR045232">
    <property type="entry name" value="FAM234"/>
</dbReference>
<name>A0AAP0S9I8_LIQFO</name>
<dbReference type="Proteomes" id="UP001415857">
    <property type="component" value="Unassembled WGS sequence"/>
</dbReference>
<dbReference type="PANTHER" id="PTHR21419:SF23">
    <property type="entry name" value="PROTEIN DEFECTIVE IN EXINE FORMATION 1"/>
    <property type="match status" value="1"/>
</dbReference>
<protein>
    <submittedName>
        <fullName evidence="6">Uncharacterized protein</fullName>
    </submittedName>
</protein>
<keyword evidence="3" id="KW-1133">Transmembrane helix</keyword>
<gene>
    <name evidence="6" type="ORF">L1049_008346</name>
</gene>
<organism evidence="6 7">
    <name type="scientific">Liquidambar formosana</name>
    <name type="common">Formosan gum</name>
    <dbReference type="NCBI Taxonomy" id="63359"/>
    <lineage>
        <taxon>Eukaryota</taxon>
        <taxon>Viridiplantae</taxon>
        <taxon>Streptophyta</taxon>
        <taxon>Embryophyta</taxon>
        <taxon>Tracheophyta</taxon>
        <taxon>Spermatophyta</taxon>
        <taxon>Magnoliopsida</taxon>
        <taxon>eudicotyledons</taxon>
        <taxon>Gunneridae</taxon>
        <taxon>Pentapetalae</taxon>
        <taxon>Saxifragales</taxon>
        <taxon>Altingiaceae</taxon>
        <taxon>Liquidambar</taxon>
    </lineage>
</organism>
<proteinExistence type="predicted"/>
<dbReference type="EMBL" id="JBBPBK010000002">
    <property type="protein sequence ID" value="KAK9290180.1"/>
    <property type="molecule type" value="Genomic_DNA"/>
</dbReference>
<evidence type="ECO:0000256" key="1">
    <source>
        <dbReference type="ARBA" id="ARBA00004167"/>
    </source>
</evidence>
<dbReference type="PANTHER" id="PTHR21419">
    <property type="match status" value="1"/>
</dbReference>
<feature type="signal peptide" evidence="5">
    <location>
        <begin position="1"/>
        <end position="24"/>
    </location>
</feature>
<dbReference type="AlphaFoldDB" id="A0AAP0S9I8"/>
<accession>A0AAP0S9I8</accession>
<evidence type="ECO:0000256" key="5">
    <source>
        <dbReference type="SAM" id="SignalP"/>
    </source>
</evidence>
<feature type="chain" id="PRO_5042841796" evidence="5">
    <location>
        <begin position="25"/>
        <end position="84"/>
    </location>
</feature>
<evidence type="ECO:0000313" key="7">
    <source>
        <dbReference type="Proteomes" id="UP001415857"/>
    </source>
</evidence>
<keyword evidence="2" id="KW-0812">Transmembrane</keyword>
<dbReference type="GO" id="GO:0016020">
    <property type="term" value="C:membrane"/>
    <property type="evidence" value="ECO:0007669"/>
    <property type="project" value="UniProtKB-SubCell"/>
</dbReference>
<evidence type="ECO:0000256" key="4">
    <source>
        <dbReference type="ARBA" id="ARBA00023136"/>
    </source>
</evidence>
<sequence length="84" mass="9646">MKSSATRVFLICFLVFTSLNFVNGEDSKKNKFREREATDDALGYPNVNEDELLNTQCPRNLELRWQTEVSSSIYATPLIADINR</sequence>